<keyword evidence="2" id="KW-1185">Reference proteome</keyword>
<accession>A0A7G5C0E3</accession>
<dbReference type="RefSeq" id="WP_182298907.1">
    <property type="nucleotide sequence ID" value="NZ_CP041969.1"/>
</dbReference>
<dbReference type="AlphaFoldDB" id="A0A7G5C0E3"/>
<evidence type="ECO:0000313" key="1">
    <source>
        <dbReference type="EMBL" id="QMV42677.1"/>
    </source>
</evidence>
<dbReference type="Proteomes" id="UP000515679">
    <property type="component" value="Chromosome"/>
</dbReference>
<reference evidence="1 2" key="1">
    <citation type="submission" date="2019-07" db="EMBL/GenBank/DDBJ databases">
        <authorList>
            <person name="Kim J.K."/>
            <person name="Cheong H.-M."/>
            <person name="Choi Y."/>
            <person name="Hwang K.J."/>
            <person name="Lee S."/>
            <person name="Choi C."/>
        </authorList>
    </citation>
    <scope>NUCLEOTIDE SEQUENCE [LARGE SCALE GENOMIC DNA]</scope>
    <source>
        <strain evidence="1 2">KS 22</strain>
    </source>
</reference>
<sequence length="91" mass="10496">MRRLQSSKMLSESMLWDLQQSYFSEKGVDAWRNDEVPHYVTSNPAMANCYAEIVFAYWLDRQRLVPDSPPVDEPMYILELGADPDGLPIIS</sequence>
<protein>
    <submittedName>
        <fullName evidence="1">Uncharacterized protein</fullName>
    </submittedName>
</protein>
<dbReference type="KEGG" id="cchl:FPL14_16885"/>
<evidence type="ECO:0000313" key="2">
    <source>
        <dbReference type="Proteomes" id="UP000515679"/>
    </source>
</evidence>
<name>A0A7G5C0E3_9BACL</name>
<organism evidence="1 2">
    <name type="scientific">Cohnella cholangitidis</name>
    <dbReference type="NCBI Taxonomy" id="2598458"/>
    <lineage>
        <taxon>Bacteria</taxon>
        <taxon>Bacillati</taxon>
        <taxon>Bacillota</taxon>
        <taxon>Bacilli</taxon>
        <taxon>Bacillales</taxon>
        <taxon>Paenibacillaceae</taxon>
        <taxon>Cohnella</taxon>
    </lineage>
</organism>
<gene>
    <name evidence="1" type="ORF">FPL14_16885</name>
</gene>
<proteinExistence type="predicted"/>
<dbReference type="EMBL" id="CP041969">
    <property type="protein sequence ID" value="QMV42677.1"/>
    <property type="molecule type" value="Genomic_DNA"/>
</dbReference>